<comment type="caution">
    <text evidence="10">The sequence shown here is derived from an EMBL/GenBank/DDBJ whole genome shotgun (WGS) entry which is preliminary data.</text>
</comment>
<organism evidence="10 11">
    <name type="scientific">Paenibacillus antarcticus</name>
    <dbReference type="NCBI Taxonomy" id="253703"/>
    <lineage>
        <taxon>Bacteria</taxon>
        <taxon>Bacillati</taxon>
        <taxon>Bacillota</taxon>
        <taxon>Bacilli</taxon>
        <taxon>Bacillales</taxon>
        <taxon>Paenibacillaceae</taxon>
        <taxon>Paenibacillus</taxon>
    </lineage>
</organism>
<dbReference type="PRINTS" id="PR00070">
    <property type="entry name" value="DHFR"/>
</dbReference>
<dbReference type="UniPathway" id="UPA00077">
    <property type="reaction ID" value="UER00158"/>
</dbReference>
<dbReference type="PIRSF" id="PIRSF000194">
    <property type="entry name" value="DHFR"/>
    <property type="match status" value="1"/>
</dbReference>
<keyword evidence="11" id="KW-1185">Reference proteome</keyword>
<evidence type="ECO:0000259" key="9">
    <source>
        <dbReference type="PROSITE" id="PS51330"/>
    </source>
</evidence>
<accession>A0A168JX74</accession>
<protein>
    <recommendedName>
        <fullName evidence="3 8">Dihydrofolate reductase</fullName>
        <ecNumber evidence="3 8">1.5.1.3</ecNumber>
    </recommendedName>
</protein>
<dbReference type="CDD" id="cd00209">
    <property type="entry name" value="DHFR"/>
    <property type="match status" value="1"/>
</dbReference>
<dbReference type="FunFam" id="3.40.430.10:FF:000001">
    <property type="entry name" value="Dihydrofolate reductase"/>
    <property type="match status" value="1"/>
</dbReference>
<sequence>MGITMIWAMGRNGVMGKDNGMPWRLPRDMAFFKEQTIGKPVVMGRKTWESFGGKPLKDRTNIVMTRDSEYKSHDAQIIHSLEEALDYANNQELMIIGGAQIYEKWLPYADRLLVTRIDEDFEGDTVFPDIDWTCWTLSEEIPGVRDEKNPYDYRFYIYNRNNC</sequence>
<dbReference type="Gene3D" id="3.40.430.10">
    <property type="entry name" value="Dihydrofolate Reductase, subunit A"/>
    <property type="match status" value="1"/>
</dbReference>
<keyword evidence="4 8" id="KW-0554">One-carbon metabolism</keyword>
<dbReference type="SUPFAM" id="SSF53597">
    <property type="entry name" value="Dihydrofolate reductase-like"/>
    <property type="match status" value="1"/>
</dbReference>
<dbReference type="InterPro" id="IPR024072">
    <property type="entry name" value="DHFR-like_dom_sf"/>
</dbReference>
<name>A0A168JX74_9BACL</name>
<dbReference type="InterPro" id="IPR001796">
    <property type="entry name" value="DHFR_dom"/>
</dbReference>
<evidence type="ECO:0000313" key="10">
    <source>
        <dbReference type="EMBL" id="OAB41231.1"/>
    </source>
</evidence>
<proteinExistence type="inferred from homology"/>
<dbReference type="Proteomes" id="UP000077355">
    <property type="component" value="Unassembled WGS sequence"/>
</dbReference>
<dbReference type="GO" id="GO:0006730">
    <property type="term" value="P:one-carbon metabolic process"/>
    <property type="evidence" value="ECO:0007669"/>
    <property type="project" value="UniProtKB-KW"/>
</dbReference>
<dbReference type="RefSeq" id="WP_068652823.1">
    <property type="nucleotide sequence ID" value="NZ_CP043611.1"/>
</dbReference>
<keyword evidence="5 8" id="KW-0521">NADP</keyword>
<dbReference type="GO" id="GO:0004146">
    <property type="term" value="F:dihydrofolate reductase activity"/>
    <property type="evidence" value="ECO:0007669"/>
    <property type="project" value="UniProtKB-EC"/>
</dbReference>
<dbReference type="GO" id="GO:0046654">
    <property type="term" value="P:tetrahydrofolate biosynthetic process"/>
    <property type="evidence" value="ECO:0007669"/>
    <property type="project" value="UniProtKB-UniPathway"/>
</dbReference>
<dbReference type="EMBL" id="LVJI01000048">
    <property type="protein sequence ID" value="OAB41231.1"/>
    <property type="molecule type" value="Genomic_DNA"/>
</dbReference>
<dbReference type="PROSITE" id="PS51330">
    <property type="entry name" value="DHFR_2"/>
    <property type="match status" value="1"/>
</dbReference>
<evidence type="ECO:0000256" key="1">
    <source>
        <dbReference type="ARBA" id="ARBA00004903"/>
    </source>
</evidence>
<dbReference type="GO" id="GO:0046452">
    <property type="term" value="P:dihydrofolate metabolic process"/>
    <property type="evidence" value="ECO:0007669"/>
    <property type="project" value="TreeGrafter"/>
</dbReference>
<evidence type="ECO:0000256" key="2">
    <source>
        <dbReference type="ARBA" id="ARBA00009539"/>
    </source>
</evidence>
<gene>
    <name evidence="10" type="ORF">PBAT_22025</name>
</gene>
<comment type="function">
    <text evidence="7 8">Key enzyme in folate metabolism. Catalyzes an essential reaction for de novo glycine and purine synthesis, and for DNA precursor synthesis.</text>
</comment>
<dbReference type="GO" id="GO:0005829">
    <property type="term" value="C:cytosol"/>
    <property type="evidence" value="ECO:0007669"/>
    <property type="project" value="TreeGrafter"/>
</dbReference>
<evidence type="ECO:0000256" key="6">
    <source>
        <dbReference type="ARBA" id="ARBA00023002"/>
    </source>
</evidence>
<evidence type="ECO:0000256" key="4">
    <source>
        <dbReference type="ARBA" id="ARBA00022563"/>
    </source>
</evidence>
<dbReference type="InterPro" id="IPR012259">
    <property type="entry name" value="DHFR"/>
</dbReference>
<dbReference type="PANTHER" id="PTHR48069">
    <property type="entry name" value="DIHYDROFOLATE REDUCTASE"/>
    <property type="match status" value="1"/>
</dbReference>
<evidence type="ECO:0000256" key="7">
    <source>
        <dbReference type="ARBA" id="ARBA00025067"/>
    </source>
</evidence>
<dbReference type="PANTHER" id="PTHR48069:SF3">
    <property type="entry name" value="DIHYDROFOLATE REDUCTASE"/>
    <property type="match status" value="1"/>
</dbReference>
<evidence type="ECO:0000256" key="5">
    <source>
        <dbReference type="ARBA" id="ARBA00022857"/>
    </source>
</evidence>
<evidence type="ECO:0000256" key="8">
    <source>
        <dbReference type="PIRNR" id="PIRNR000194"/>
    </source>
</evidence>
<keyword evidence="6 8" id="KW-0560">Oxidoreductase</keyword>
<comment type="pathway">
    <text evidence="1 8">Cofactor biosynthesis; tetrahydrofolate biosynthesis; 5,6,7,8-tetrahydrofolate from 7,8-dihydrofolate: step 1/1.</text>
</comment>
<dbReference type="GO" id="GO:0070401">
    <property type="term" value="F:NADP+ binding"/>
    <property type="evidence" value="ECO:0007669"/>
    <property type="project" value="UniProtKB-ARBA"/>
</dbReference>
<dbReference type="EC" id="1.5.1.3" evidence="3 8"/>
<evidence type="ECO:0000313" key="11">
    <source>
        <dbReference type="Proteomes" id="UP000077355"/>
    </source>
</evidence>
<reference evidence="10 11" key="1">
    <citation type="submission" date="2016-03" db="EMBL/GenBank/DDBJ databases">
        <title>Draft genome sequence of Paenibacillus antarcticus CECT 5836.</title>
        <authorList>
            <person name="Shin S.-K."/>
            <person name="Yi H."/>
        </authorList>
    </citation>
    <scope>NUCLEOTIDE SEQUENCE [LARGE SCALE GENOMIC DNA]</scope>
    <source>
        <strain evidence="10 11">CECT 5836</strain>
    </source>
</reference>
<dbReference type="AlphaFoldDB" id="A0A168JX74"/>
<evidence type="ECO:0000256" key="3">
    <source>
        <dbReference type="ARBA" id="ARBA00012856"/>
    </source>
</evidence>
<comment type="similarity">
    <text evidence="2 8">Belongs to the dihydrofolate reductase family.</text>
</comment>
<comment type="catalytic activity">
    <reaction evidence="8">
        <text>(6S)-5,6,7,8-tetrahydrofolate + NADP(+) = 7,8-dihydrofolate + NADPH + H(+)</text>
        <dbReference type="Rhea" id="RHEA:15009"/>
        <dbReference type="ChEBI" id="CHEBI:15378"/>
        <dbReference type="ChEBI" id="CHEBI:57451"/>
        <dbReference type="ChEBI" id="CHEBI:57453"/>
        <dbReference type="ChEBI" id="CHEBI:57783"/>
        <dbReference type="ChEBI" id="CHEBI:58349"/>
        <dbReference type="EC" id="1.5.1.3"/>
    </reaction>
</comment>
<dbReference type="GO" id="GO:0046655">
    <property type="term" value="P:folic acid metabolic process"/>
    <property type="evidence" value="ECO:0007669"/>
    <property type="project" value="TreeGrafter"/>
</dbReference>
<dbReference type="OrthoDB" id="9804315at2"/>
<feature type="domain" description="DHFR" evidence="9">
    <location>
        <begin position="2"/>
        <end position="160"/>
    </location>
</feature>
<dbReference type="Pfam" id="PF00186">
    <property type="entry name" value="DHFR_1"/>
    <property type="match status" value="1"/>
</dbReference>